<name>A0ABN2FLE1_9ACTN</name>
<protein>
    <recommendedName>
        <fullName evidence="3">Integrase</fullName>
    </recommendedName>
</protein>
<evidence type="ECO:0000313" key="1">
    <source>
        <dbReference type="EMBL" id="GAA1650553.1"/>
    </source>
</evidence>
<dbReference type="RefSeq" id="WP_344114245.1">
    <property type="nucleotide sequence ID" value="NZ_BAAANE010000008.1"/>
</dbReference>
<evidence type="ECO:0008006" key="3">
    <source>
        <dbReference type="Google" id="ProtNLM"/>
    </source>
</evidence>
<reference evidence="1 2" key="1">
    <citation type="journal article" date="2019" name="Int. J. Syst. Evol. Microbiol.">
        <title>The Global Catalogue of Microorganisms (GCM) 10K type strain sequencing project: providing services to taxonomists for standard genome sequencing and annotation.</title>
        <authorList>
            <consortium name="The Broad Institute Genomics Platform"/>
            <consortium name="The Broad Institute Genome Sequencing Center for Infectious Disease"/>
            <person name="Wu L."/>
            <person name="Ma J."/>
        </authorList>
    </citation>
    <scope>NUCLEOTIDE SEQUENCE [LARGE SCALE GENOMIC DNA]</scope>
    <source>
        <strain evidence="1 2">JCM 14306</strain>
    </source>
</reference>
<dbReference type="Proteomes" id="UP001501319">
    <property type="component" value="Unassembled WGS sequence"/>
</dbReference>
<dbReference type="EMBL" id="BAAANE010000008">
    <property type="protein sequence ID" value="GAA1650553.1"/>
    <property type="molecule type" value="Genomic_DNA"/>
</dbReference>
<accession>A0ABN2FLE1</accession>
<sequence length="42" mass="4920">MRRRHLILVIRADVEKTMAVYGHAYLEDQEKALDQLAEHVAE</sequence>
<keyword evidence="2" id="KW-1185">Reference proteome</keyword>
<proteinExistence type="predicted"/>
<evidence type="ECO:0000313" key="2">
    <source>
        <dbReference type="Proteomes" id="UP001501319"/>
    </source>
</evidence>
<gene>
    <name evidence="1" type="ORF">GCM10009744_47700</name>
</gene>
<organism evidence="1 2">
    <name type="scientific">Kribbella alba</name>
    <dbReference type="NCBI Taxonomy" id="190197"/>
    <lineage>
        <taxon>Bacteria</taxon>
        <taxon>Bacillati</taxon>
        <taxon>Actinomycetota</taxon>
        <taxon>Actinomycetes</taxon>
        <taxon>Propionibacteriales</taxon>
        <taxon>Kribbellaceae</taxon>
        <taxon>Kribbella</taxon>
    </lineage>
</organism>
<comment type="caution">
    <text evidence="1">The sequence shown here is derived from an EMBL/GenBank/DDBJ whole genome shotgun (WGS) entry which is preliminary data.</text>
</comment>